<dbReference type="GeneID" id="42006743"/>
<evidence type="ECO:0000256" key="2">
    <source>
        <dbReference type="SAM" id="MobiDB-lite"/>
    </source>
</evidence>
<dbReference type="Proteomes" id="UP000319731">
    <property type="component" value="Unassembled WGS sequence"/>
</dbReference>
<dbReference type="GO" id="GO:0005801">
    <property type="term" value="C:cis-Golgi network"/>
    <property type="evidence" value="ECO:0007669"/>
    <property type="project" value="TreeGrafter"/>
</dbReference>
<dbReference type="STRING" id="1806994.A0A507BVZ4"/>
<evidence type="ECO:0000256" key="1">
    <source>
        <dbReference type="ARBA" id="ARBA00006218"/>
    </source>
</evidence>
<dbReference type="GO" id="GO:0005802">
    <property type="term" value="C:trans-Golgi network"/>
    <property type="evidence" value="ECO:0007669"/>
    <property type="project" value="TreeGrafter"/>
</dbReference>
<dbReference type="AlphaFoldDB" id="A0A507BVZ4"/>
<dbReference type="GO" id="GO:0030008">
    <property type="term" value="C:TRAPP complex"/>
    <property type="evidence" value="ECO:0007669"/>
    <property type="project" value="TreeGrafter"/>
</dbReference>
<sequence>MASSNASLQQLPSAPSSQASPDIPVLISTGSTPSTSNRLVAESIFDFLFMGMVETFHQSPSEIENDREAVYFKLESIGYRVGLAMAERFTKDRPRFIDNLDAVKFICKDFWIAIFKKQIDNLKTNHRGVYVLSDNNFRWFSRMSTDGTGVDASRQAFPYLAFPCGLIRGALANLGVASVVIAEVTILPQLTFQVKISK</sequence>
<evidence type="ECO:0000313" key="3">
    <source>
        <dbReference type="EMBL" id="TPX31079.1"/>
    </source>
</evidence>
<organism evidence="3 4">
    <name type="scientific">Synchytrium microbalum</name>
    <dbReference type="NCBI Taxonomy" id="1806994"/>
    <lineage>
        <taxon>Eukaryota</taxon>
        <taxon>Fungi</taxon>
        <taxon>Fungi incertae sedis</taxon>
        <taxon>Chytridiomycota</taxon>
        <taxon>Chytridiomycota incertae sedis</taxon>
        <taxon>Chytridiomycetes</taxon>
        <taxon>Synchytriales</taxon>
        <taxon>Synchytriaceae</taxon>
        <taxon>Synchytrium</taxon>
    </lineage>
</organism>
<reference evidence="3 4" key="1">
    <citation type="journal article" date="2019" name="Sci. Rep.">
        <title>Comparative genomics of chytrid fungi reveal insights into the obligate biotrophic and pathogenic lifestyle of Synchytrium endobioticum.</title>
        <authorList>
            <person name="van de Vossenberg B.T.L.H."/>
            <person name="Warris S."/>
            <person name="Nguyen H.D.T."/>
            <person name="van Gent-Pelzer M.P.E."/>
            <person name="Joly D.L."/>
            <person name="van de Geest H.C."/>
            <person name="Bonants P.J.M."/>
            <person name="Smith D.S."/>
            <person name="Levesque C.A."/>
            <person name="van der Lee T.A.J."/>
        </authorList>
    </citation>
    <scope>NUCLEOTIDE SEQUENCE [LARGE SCALE GENOMIC DNA]</scope>
    <source>
        <strain evidence="3 4">JEL517</strain>
    </source>
</reference>
<protein>
    <recommendedName>
        <fullName evidence="5">Trafficking protein particle complex subunit 6B</fullName>
    </recommendedName>
</protein>
<dbReference type="Gene3D" id="3.30.1380.20">
    <property type="entry name" value="Trafficking protein particle complex subunit 3"/>
    <property type="match status" value="1"/>
</dbReference>
<keyword evidence="4" id="KW-1185">Reference proteome</keyword>
<name>A0A507BVZ4_9FUNG</name>
<dbReference type="InterPro" id="IPR037992">
    <property type="entry name" value="TRAPPC6/Trs33"/>
</dbReference>
<gene>
    <name evidence="3" type="ORF">SmJEL517_g05520</name>
</gene>
<comment type="similarity">
    <text evidence="1">Belongs to the TRAPP small subunits family. BET3 subfamily.</text>
</comment>
<accession>A0A507BVZ4</accession>
<dbReference type="OrthoDB" id="941624at2759"/>
<proteinExistence type="inferred from homology"/>
<dbReference type="PANTHER" id="PTHR12817">
    <property type="entry name" value="TRAFFICKING PROTEIN PARTICLE COMPLEX SUBUNIT 6B"/>
    <property type="match status" value="1"/>
</dbReference>
<dbReference type="FunFam" id="3.30.1380.20:FF:000008">
    <property type="entry name" value="trafficking protein particle complex subunit 6B"/>
    <property type="match status" value="1"/>
</dbReference>
<comment type="caution">
    <text evidence="3">The sequence shown here is derived from an EMBL/GenBank/DDBJ whole genome shotgun (WGS) entry which is preliminary data.</text>
</comment>
<feature type="region of interest" description="Disordered" evidence="2">
    <location>
        <begin position="1"/>
        <end position="29"/>
    </location>
</feature>
<feature type="compositionally biased region" description="Low complexity" evidence="2">
    <location>
        <begin position="1"/>
        <end position="21"/>
    </location>
</feature>
<dbReference type="InterPro" id="IPR024096">
    <property type="entry name" value="NO_sig/Golgi_transp_ligand-bd"/>
</dbReference>
<dbReference type="CDD" id="cd14944">
    <property type="entry name" value="TRAPPC6A_Trs33"/>
    <property type="match status" value="1"/>
</dbReference>
<dbReference type="Pfam" id="PF04051">
    <property type="entry name" value="TRAPP"/>
    <property type="match status" value="1"/>
</dbReference>
<dbReference type="GO" id="GO:0006888">
    <property type="term" value="P:endoplasmic reticulum to Golgi vesicle-mediated transport"/>
    <property type="evidence" value="ECO:0007669"/>
    <property type="project" value="TreeGrafter"/>
</dbReference>
<dbReference type="EMBL" id="QEAO01000051">
    <property type="protein sequence ID" value="TPX31079.1"/>
    <property type="molecule type" value="Genomic_DNA"/>
</dbReference>
<dbReference type="PANTHER" id="PTHR12817:SF0">
    <property type="entry name" value="GEO08327P1"/>
    <property type="match status" value="1"/>
</dbReference>
<dbReference type="SUPFAM" id="SSF111126">
    <property type="entry name" value="Ligand-binding domain in the NO signalling and Golgi transport"/>
    <property type="match status" value="1"/>
</dbReference>
<evidence type="ECO:0000313" key="4">
    <source>
        <dbReference type="Proteomes" id="UP000319731"/>
    </source>
</evidence>
<dbReference type="InterPro" id="IPR007194">
    <property type="entry name" value="TRAPP_component"/>
</dbReference>
<dbReference type="RefSeq" id="XP_031022596.1">
    <property type="nucleotide sequence ID" value="XM_031171446.1"/>
</dbReference>
<evidence type="ECO:0008006" key="5">
    <source>
        <dbReference type="Google" id="ProtNLM"/>
    </source>
</evidence>